<feature type="compositionally biased region" description="Basic and acidic residues" evidence="8">
    <location>
        <begin position="1"/>
        <end position="15"/>
    </location>
</feature>
<dbReference type="Pfam" id="PF22602">
    <property type="entry name" value="NXF_NTF2"/>
    <property type="match status" value="2"/>
</dbReference>
<dbReference type="GO" id="GO:0003723">
    <property type="term" value="F:RNA binding"/>
    <property type="evidence" value="ECO:0007669"/>
    <property type="project" value="InterPro"/>
</dbReference>
<dbReference type="SUPFAM" id="SSF46934">
    <property type="entry name" value="UBA-like"/>
    <property type="match status" value="1"/>
</dbReference>
<keyword evidence="7" id="KW-0539">Nucleus</keyword>
<organism evidence="12 13">
    <name type="scientific">Nyctereutes procyonoides</name>
    <name type="common">Raccoon dog</name>
    <name type="synonym">Canis procyonoides</name>
    <dbReference type="NCBI Taxonomy" id="34880"/>
    <lineage>
        <taxon>Eukaryota</taxon>
        <taxon>Metazoa</taxon>
        <taxon>Chordata</taxon>
        <taxon>Craniata</taxon>
        <taxon>Vertebrata</taxon>
        <taxon>Euteleostomi</taxon>
        <taxon>Mammalia</taxon>
        <taxon>Eutheria</taxon>
        <taxon>Laurasiatheria</taxon>
        <taxon>Carnivora</taxon>
        <taxon>Caniformia</taxon>
        <taxon>Canidae</taxon>
        <taxon>Nyctereutes</taxon>
    </lineage>
</organism>
<dbReference type="PROSITE" id="PS51450">
    <property type="entry name" value="LRR"/>
    <property type="match status" value="1"/>
</dbReference>
<dbReference type="InterPro" id="IPR030217">
    <property type="entry name" value="NXF_fam"/>
</dbReference>
<dbReference type="GO" id="GO:0016973">
    <property type="term" value="P:poly(A)+ mRNA export from nucleus"/>
    <property type="evidence" value="ECO:0007669"/>
    <property type="project" value="TreeGrafter"/>
</dbReference>
<dbReference type="InterPro" id="IPR032675">
    <property type="entry name" value="LRR_dom_sf"/>
</dbReference>
<accession>A0A811ZH56</accession>
<dbReference type="CDD" id="cd14342">
    <property type="entry name" value="UBA_TAP-C"/>
    <property type="match status" value="1"/>
</dbReference>
<evidence type="ECO:0000259" key="9">
    <source>
        <dbReference type="PROSITE" id="PS50177"/>
    </source>
</evidence>
<reference evidence="12" key="1">
    <citation type="submission" date="2020-12" db="EMBL/GenBank/DDBJ databases">
        <authorList>
            <consortium name="Molecular Ecology Group"/>
        </authorList>
    </citation>
    <scope>NUCLEOTIDE SEQUENCE</scope>
    <source>
        <strain evidence="12">TBG_1078</strain>
    </source>
</reference>
<evidence type="ECO:0000313" key="11">
    <source>
        <dbReference type="EMBL" id="CAD7679357.1"/>
    </source>
</evidence>
<evidence type="ECO:0000313" key="13">
    <source>
        <dbReference type="Proteomes" id="UP000645828"/>
    </source>
</evidence>
<keyword evidence="3" id="KW-0813">Transport</keyword>
<evidence type="ECO:0000256" key="2">
    <source>
        <dbReference type="ARBA" id="ARBA00009285"/>
    </source>
</evidence>
<evidence type="ECO:0000256" key="4">
    <source>
        <dbReference type="ARBA" id="ARBA00022614"/>
    </source>
</evidence>
<dbReference type="InterPro" id="IPR057125">
    <property type="entry name" value="NXF1/2/3/5-like_LRR"/>
</dbReference>
<dbReference type="Pfam" id="PF24048">
    <property type="entry name" value="LRR_NXF1-5"/>
    <property type="match status" value="1"/>
</dbReference>
<dbReference type="FunFam" id="1.10.8.10:FF:000018">
    <property type="entry name" value="Nuclear RNA export factor 1"/>
    <property type="match status" value="1"/>
</dbReference>
<sequence>MKDSDNVKKYGDLKYNDGASSPQGRKKVWSSFQDNFDKRNSHYERGRFELQSSPLQEDNENVSMGDVQEDPQRRVKWHNEDHIHITVWRDRKNLKREVEENTQDGISGSWFKITIPYGRKYDKARFFVQDVCTASALKDVSYKIFDEENQKISIFVNPSSVPYSVRYKLEPEEMEQLKLTVNKCCDVSQQALDLQSLRFDPDLLLSLNLSNNKLYELDGLSDIIEKAPRVKILNLSKDELNLVWELNKMKGLNLEELWLEGNPLCDTFPDKSTYISAIRDCFPKLLRLDGQDLTPPDIIDTDMPYSIQPSKESYKGSEELKNLVLQFLQQYYLIYDSGNHQGLLGAYHDEACFSLAISFKPKDPLLTHIKYDILCSFYMLPKTQHDLSSFMVDMWFQMEKMICFSVSAVFKEVEGKSQGFVRAFTRNFIATPVSDSTLCIVNDELFVRGATPNEIQSVFSKQEPTLTSSSMVTLSQEQQEMVQAFSTQSGMKLEWSQKCLQENEWNYTRAGQIFTPLGKIHEVTYVKVLCELKGPYNRRTTPSGGQNVVELWTYPAQKTD</sequence>
<dbReference type="Proteomes" id="UP000645828">
    <property type="component" value="Unassembled WGS sequence"/>
</dbReference>
<comment type="caution">
    <text evidence="12">The sequence shown here is derived from an EMBL/GenBank/DDBJ whole genome shotgun (WGS) entry which is preliminary data.</text>
</comment>
<dbReference type="InterPro" id="IPR015245">
    <property type="entry name" value="Tap_RNA-bd"/>
</dbReference>
<feature type="domain" description="TAP-C" evidence="10">
    <location>
        <begin position="476"/>
        <end position="528"/>
    </location>
</feature>
<dbReference type="SUPFAM" id="SSF54928">
    <property type="entry name" value="RNA-binding domain, RBD"/>
    <property type="match status" value="1"/>
</dbReference>
<dbReference type="GO" id="GO:0005654">
    <property type="term" value="C:nucleoplasm"/>
    <property type="evidence" value="ECO:0007669"/>
    <property type="project" value="UniProtKB-SubCell"/>
</dbReference>
<keyword evidence="13" id="KW-1185">Reference proteome</keyword>
<dbReference type="GO" id="GO:0005737">
    <property type="term" value="C:cytoplasm"/>
    <property type="evidence" value="ECO:0007669"/>
    <property type="project" value="InterPro"/>
</dbReference>
<dbReference type="Gene3D" id="1.10.8.10">
    <property type="entry name" value="DNA helicase RuvA subunit, C-terminal domain"/>
    <property type="match status" value="1"/>
</dbReference>
<evidence type="ECO:0000256" key="8">
    <source>
        <dbReference type="SAM" id="MobiDB-lite"/>
    </source>
</evidence>
<comment type="subcellular location">
    <subcellularLocation>
        <location evidence="1">Nucleus</location>
        <location evidence="1">Nucleoplasm</location>
    </subcellularLocation>
</comment>
<dbReference type="SUPFAM" id="SSF54427">
    <property type="entry name" value="NTF2-like"/>
    <property type="match status" value="1"/>
</dbReference>
<evidence type="ECO:0000256" key="7">
    <source>
        <dbReference type="ARBA" id="ARBA00023242"/>
    </source>
</evidence>
<dbReference type="InterPro" id="IPR032710">
    <property type="entry name" value="NTF2-like_dom_sf"/>
</dbReference>
<dbReference type="SMART" id="SM00804">
    <property type="entry name" value="TAP_C"/>
    <property type="match status" value="1"/>
</dbReference>
<dbReference type="AlphaFoldDB" id="A0A811ZH56"/>
<feature type="domain" description="NTF2" evidence="9">
    <location>
        <begin position="323"/>
        <end position="447"/>
    </location>
</feature>
<evidence type="ECO:0000256" key="5">
    <source>
        <dbReference type="ARBA" id="ARBA00022737"/>
    </source>
</evidence>
<dbReference type="InterPro" id="IPR018222">
    <property type="entry name" value="Nuclear_transport_factor_2_euk"/>
</dbReference>
<dbReference type="PANTHER" id="PTHR10662">
    <property type="entry name" value="NUCLEAR RNA EXPORT FACTOR"/>
    <property type="match status" value="1"/>
</dbReference>
<dbReference type="InterPro" id="IPR001611">
    <property type="entry name" value="Leu-rich_rpt"/>
</dbReference>
<dbReference type="InterPro" id="IPR005637">
    <property type="entry name" value="TAP_C_dom"/>
</dbReference>
<dbReference type="PANTHER" id="PTHR10662:SF15">
    <property type="entry name" value="NUCLEAR RNA EXPORT FACTOR 5"/>
    <property type="match status" value="1"/>
</dbReference>
<dbReference type="Gene3D" id="3.30.70.330">
    <property type="match status" value="2"/>
</dbReference>
<name>A0A811ZH56_NYCPR</name>
<dbReference type="PROSITE" id="PS51281">
    <property type="entry name" value="TAP_C"/>
    <property type="match status" value="1"/>
</dbReference>
<dbReference type="InterPro" id="IPR035979">
    <property type="entry name" value="RBD_domain_sf"/>
</dbReference>
<proteinExistence type="inferred from homology"/>
<dbReference type="InterPro" id="IPR012677">
    <property type="entry name" value="Nucleotide-bd_a/b_plait_sf"/>
</dbReference>
<dbReference type="Pfam" id="PF03943">
    <property type="entry name" value="TAP_C"/>
    <property type="match status" value="1"/>
</dbReference>
<evidence type="ECO:0000256" key="6">
    <source>
        <dbReference type="ARBA" id="ARBA00022816"/>
    </source>
</evidence>
<dbReference type="Gene3D" id="3.10.450.50">
    <property type="match status" value="1"/>
</dbReference>
<evidence type="ECO:0000313" key="12">
    <source>
        <dbReference type="EMBL" id="CAD7688162.1"/>
    </source>
</evidence>
<protein>
    <submittedName>
        <fullName evidence="12">(raccoon dog) hypothetical protein</fullName>
    </submittedName>
</protein>
<evidence type="ECO:0000259" key="10">
    <source>
        <dbReference type="PROSITE" id="PS51281"/>
    </source>
</evidence>
<dbReference type="InterPro" id="IPR002075">
    <property type="entry name" value="NTF2_dom"/>
</dbReference>
<evidence type="ECO:0000256" key="1">
    <source>
        <dbReference type="ARBA" id="ARBA00004642"/>
    </source>
</evidence>
<gene>
    <name evidence="11" type="ORF">NYPRO_LOCUS12156</name>
    <name evidence="12" type="ORF">NYPRO_LOCUS20955</name>
</gene>
<dbReference type="Pfam" id="PF09162">
    <property type="entry name" value="Tap-RNA_bind"/>
    <property type="match status" value="1"/>
</dbReference>
<dbReference type="InterPro" id="IPR009060">
    <property type="entry name" value="UBA-like_sf"/>
</dbReference>
<dbReference type="SUPFAM" id="SSF52058">
    <property type="entry name" value="L domain-like"/>
    <property type="match status" value="1"/>
</dbReference>
<evidence type="ECO:0000256" key="3">
    <source>
        <dbReference type="ARBA" id="ARBA00022448"/>
    </source>
</evidence>
<keyword evidence="5" id="KW-0677">Repeat</keyword>
<comment type="similarity">
    <text evidence="2">Belongs to the NXF family.</text>
</comment>
<keyword evidence="6" id="KW-0509">mRNA transport</keyword>
<dbReference type="EMBL" id="CAJHUB010000765">
    <property type="protein sequence ID" value="CAD7688162.1"/>
    <property type="molecule type" value="Genomic_DNA"/>
</dbReference>
<feature type="region of interest" description="Disordered" evidence="8">
    <location>
        <begin position="1"/>
        <end position="31"/>
    </location>
</feature>
<dbReference type="Gene3D" id="3.80.10.10">
    <property type="entry name" value="Ribonuclease Inhibitor"/>
    <property type="match status" value="1"/>
</dbReference>
<dbReference type="EMBL" id="CAJHUB010000711">
    <property type="protein sequence ID" value="CAD7679357.1"/>
    <property type="molecule type" value="Genomic_DNA"/>
</dbReference>
<keyword evidence="4" id="KW-0433">Leucine-rich repeat</keyword>
<dbReference type="PROSITE" id="PS50177">
    <property type="entry name" value="NTF2_DOMAIN"/>
    <property type="match status" value="1"/>
</dbReference>